<dbReference type="UniPathway" id="UPA00035">
    <property type="reaction ID" value="UER00043"/>
</dbReference>
<comment type="similarity">
    <text evidence="8">Belongs to the TrpC family.</text>
</comment>
<evidence type="ECO:0000256" key="3">
    <source>
        <dbReference type="ARBA" id="ARBA00022605"/>
    </source>
</evidence>
<dbReference type="InterPro" id="IPR011060">
    <property type="entry name" value="RibuloseP-bd_barrel"/>
</dbReference>
<dbReference type="GO" id="GO:0004640">
    <property type="term" value="F:phosphoribosylanthranilate isomerase activity"/>
    <property type="evidence" value="ECO:0007669"/>
    <property type="project" value="TreeGrafter"/>
</dbReference>
<dbReference type="EMBL" id="PFFQ01000061">
    <property type="protein sequence ID" value="PIW14306.1"/>
    <property type="molecule type" value="Genomic_DNA"/>
</dbReference>
<dbReference type="Proteomes" id="UP000231019">
    <property type="component" value="Unassembled WGS sequence"/>
</dbReference>
<comment type="pathway">
    <text evidence="2 8">Amino-acid biosynthesis; L-tryptophan biosynthesis; L-tryptophan from chorismate: step 4/5.</text>
</comment>
<evidence type="ECO:0000256" key="2">
    <source>
        <dbReference type="ARBA" id="ARBA00004696"/>
    </source>
</evidence>
<dbReference type="GO" id="GO:0004425">
    <property type="term" value="F:indole-3-glycerol-phosphate synthase activity"/>
    <property type="evidence" value="ECO:0007669"/>
    <property type="project" value="UniProtKB-UniRule"/>
</dbReference>
<evidence type="ECO:0000256" key="5">
    <source>
        <dbReference type="ARBA" id="ARBA00022822"/>
    </source>
</evidence>
<proteinExistence type="inferred from homology"/>
<dbReference type="GO" id="GO:0000162">
    <property type="term" value="P:L-tryptophan biosynthetic process"/>
    <property type="evidence" value="ECO:0007669"/>
    <property type="project" value="UniProtKB-UniRule"/>
</dbReference>
<organism evidence="10 11">
    <name type="scientific">bacterium (Candidatus Blackallbacteria) CG17_big_fil_post_rev_8_21_14_2_50_48_46</name>
    <dbReference type="NCBI Taxonomy" id="2014261"/>
    <lineage>
        <taxon>Bacteria</taxon>
        <taxon>Candidatus Blackallbacteria</taxon>
    </lineage>
</organism>
<sequence length="263" mass="28402">MSVLTKIATATRARIAHEKTLLPLAELQARLSETRQPQDFAAHFSQPGFQVIAEVKLASPSQGDIAPQLSPTEVAADYLRHGATALSVLTEPEFFKGQLDYLSTIRAAQPQAPLLMKDFILDPYQLYQARIAGADACLLIVAMLESSVLKELHAQALALGLTPLVEVHNAEELTQAASLKPRLLGVNNRDLKTLKTRLETSKELAPLAPAGVPLICESGLVTGQDLKQAQSWGYHGFLIGTSLMRTGQPGQALAHLLKEAHHA</sequence>
<dbReference type="InterPro" id="IPR013785">
    <property type="entry name" value="Aldolase_TIM"/>
</dbReference>
<accession>A0A2M7FYL1</accession>
<dbReference type="InterPro" id="IPR013798">
    <property type="entry name" value="Indole-3-glycerol_P_synth_dom"/>
</dbReference>
<keyword evidence="6 8" id="KW-0057">Aromatic amino acid biosynthesis</keyword>
<dbReference type="FunFam" id="3.20.20.70:FF:000024">
    <property type="entry name" value="Indole-3-glycerol phosphate synthase"/>
    <property type="match status" value="1"/>
</dbReference>
<evidence type="ECO:0000256" key="7">
    <source>
        <dbReference type="ARBA" id="ARBA00023239"/>
    </source>
</evidence>
<dbReference type="Pfam" id="PF00218">
    <property type="entry name" value="IGPS"/>
    <property type="match status" value="1"/>
</dbReference>
<keyword evidence="3 8" id="KW-0028">Amino-acid biosynthesis</keyword>
<dbReference type="Gene3D" id="3.20.20.70">
    <property type="entry name" value="Aldolase class I"/>
    <property type="match status" value="1"/>
</dbReference>
<reference evidence="10 11" key="1">
    <citation type="submission" date="2017-09" db="EMBL/GenBank/DDBJ databases">
        <title>Depth-based differentiation of microbial function through sediment-hosted aquifers and enrichment of novel symbionts in the deep terrestrial subsurface.</title>
        <authorList>
            <person name="Probst A.J."/>
            <person name="Ladd B."/>
            <person name="Jarett J.K."/>
            <person name="Geller-Mcgrath D.E."/>
            <person name="Sieber C.M."/>
            <person name="Emerson J.B."/>
            <person name="Anantharaman K."/>
            <person name="Thomas B.C."/>
            <person name="Malmstrom R."/>
            <person name="Stieglmeier M."/>
            <person name="Klingl A."/>
            <person name="Woyke T."/>
            <person name="Ryan C.M."/>
            <person name="Banfield J.F."/>
        </authorList>
    </citation>
    <scope>NUCLEOTIDE SEQUENCE [LARGE SCALE GENOMIC DNA]</scope>
    <source>
        <strain evidence="10">CG17_big_fil_post_rev_8_21_14_2_50_48_46</strain>
    </source>
</reference>
<dbReference type="NCBIfam" id="NF001377">
    <property type="entry name" value="PRK00278.2-4"/>
    <property type="match status" value="1"/>
</dbReference>
<keyword evidence="7 8" id="KW-0456">Lyase</keyword>
<dbReference type="InterPro" id="IPR045186">
    <property type="entry name" value="Indole-3-glycerol_P_synth"/>
</dbReference>
<comment type="caution">
    <text evidence="10">The sequence shown here is derived from an EMBL/GenBank/DDBJ whole genome shotgun (WGS) entry which is preliminary data.</text>
</comment>
<dbReference type="EC" id="4.1.1.48" evidence="8"/>
<dbReference type="AlphaFoldDB" id="A0A2M7FYL1"/>
<dbReference type="HAMAP" id="MF_00134_B">
    <property type="entry name" value="IGPS_B"/>
    <property type="match status" value="1"/>
</dbReference>
<gene>
    <name evidence="8" type="primary">trpC</name>
    <name evidence="10" type="ORF">COW36_22075</name>
</gene>
<evidence type="ECO:0000313" key="11">
    <source>
        <dbReference type="Proteomes" id="UP000231019"/>
    </source>
</evidence>
<evidence type="ECO:0000259" key="9">
    <source>
        <dbReference type="Pfam" id="PF00218"/>
    </source>
</evidence>
<evidence type="ECO:0000256" key="4">
    <source>
        <dbReference type="ARBA" id="ARBA00022793"/>
    </source>
</evidence>
<evidence type="ECO:0000256" key="1">
    <source>
        <dbReference type="ARBA" id="ARBA00001633"/>
    </source>
</evidence>
<name>A0A2M7FYL1_9BACT</name>
<protein>
    <recommendedName>
        <fullName evidence="8">Indole-3-glycerol phosphate synthase</fullName>
        <shortName evidence="8">IGPS</shortName>
        <ecNumber evidence="8">4.1.1.48</ecNumber>
    </recommendedName>
</protein>
<dbReference type="PANTHER" id="PTHR22854:SF2">
    <property type="entry name" value="INDOLE-3-GLYCEROL-PHOSPHATE SYNTHASE"/>
    <property type="match status" value="1"/>
</dbReference>
<feature type="domain" description="Indole-3-glycerol phosphate synthase" evidence="9">
    <location>
        <begin position="4"/>
        <end position="254"/>
    </location>
</feature>
<comment type="catalytic activity">
    <reaction evidence="1 8">
        <text>1-(2-carboxyphenylamino)-1-deoxy-D-ribulose 5-phosphate + H(+) = (1S,2R)-1-C-(indol-3-yl)glycerol 3-phosphate + CO2 + H2O</text>
        <dbReference type="Rhea" id="RHEA:23476"/>
        <dbReference type="ChEBI" id="CHEBI:15377"/>
        <dbReference type="ChEBI" id="CHEBI:15378"/>
        <dbReference type="ChEBI" id="CHEBI:16526"/>
        <dbReference type="ChEBI" id="CHEBI:58613"/>
        <dbReference type="ChEBI" id="CHEBI:58866"/>
        <dbReference type="EC" id="4.1.1.48"/>
    </reaction>
</comment>
<evidence type="ECO:0000256" key="6">
    <source>
        <dbReference type="ARBA" id="ARBA00023141"/>
    </source>
</evidence>
<keyword evidence="5 8" id="KW-0822">Tryptophan biosynthesis</keyword>
<keyword evidence="4 8" id="KW-0210">Decarboxylase</keyword>
<evidence type="ECO:0000256" key="8">
    <source>
        <dbReference type="HAMAP-Rule" id="MF_00134"/>
    </source>
</evidence>
<dbReference type="CDD" id="cd00331">
    <property type="entry name" value="IGPS"/>
    <property type="match status" value="1"/>
</dbReference>
<dbReference type="SUPFAM" id="SSF51366">
    <property type="entry name" value="Ribulose-phoshate binding barrel"/>
    <property type="match status" value="1"/>
</dbReference>
<dbReference type="PANTHER" id="PTHR22854">
    <property type="entry name" value="TRYPTOPHAN BIOSYNTHESIS PROTEIN"/>
    <property type="match status" value="1"/>
</dbReference>
<evidence type="ECO:0000313" key="10">
    <source>
        <dbReference type="EMBL" id="PIW14306.1"/>
    </source>
</evidence>